<feature type="region of interest" description="Disordered" evidence="4">
    <location>
        <begin position="840"/>
        <end position="860"/>
    </location>
</feature>
<dbReference type="SUPFAM" id="SSF50978">
    <property type="entry name" value="WD40 repeat-like"/>
    <property type="match status" value="1"/>
</dbReference>
<feature type="region of interest" description="Disordered" evidence="4">
    <location>
        <begin position="396"/>
        <end position="421"/>
    </location>
</feature>
<evidence type="ECO:0000256" key="3">
    <source>
        <dbReference type="ARBA" id="ARBA00023242"/>
    </source>
</evidence>
<comment type="caution">
    <text evidence="5">The sequence shown here is derived from an EMBL/GenBank/DDBJ whole genome shotgun (WGS) entry which is preliminary data.</text>
</comment>
<dbReference type="EMBL" id="JAYKXP010000014">
    <property type="protein sequence ID" value="KAK7051012.1"/>
    <property type="molecule type" value="Genomic_DNA"/>
</dbReference>
<dbReference type="InterPro" id="IPR052416">
    <property type="entry name" value="GTF3C_component"/>
</dbReference>
<keyword evidence="2" id="KW-0804">Transcription</keyword>
<dbReference type="Gene3D" id="2.130.10.10">
    <property type="entry name" value="YVTN repeat-like/Quinoprotein amine dehydrogenase"/>
    <property type="match status" value="1"/>
</dbReference>
<feature type="region of interest" description="Disordered" evidence="4">
    <location>
        <begin position="1"/>
        <end position="151"/>
    </location>
</feature>
<keyword evidence="6" id="KW-1185">Reference proteome</keyword>
<dbReference type="InterPro" id="IPR015943">
    <property type="entry name" value="WD40/YVTN_repeat-like_dom_sf"/>
</dbReference>
<evidence type="ECO:0008006" key="7">
    <source>
        <dbReference type="Google" id="ProtNLM"/>
    </source>
</evidence>
<dbReference type="InterPro" id="IPR001680">
    <property type="entry name" value="WD40_rpt"/>
</dbReference>
<evidence type="ECO:0000256" key="4">
    <source>
        <dbReference type="SAM" id="MobiDB-lite"/>
    </source>
</evidence>
<feature type="compositionally biased region" description="Polar residues" evidence="4">
    <location>
        <begin position="123"/>
        <end position="151"/>
    </location>
</feature>
<keyword evidence="3" id="KW-0539">Nucleus</keyword>
<name>A0AAW0DLC6_9AGAR</name>
<organism evidence="5 6">
    <name type="scientific">Paramarasmius palmivorus</name>
    <dbReference type="NCBI Taxonomy" id="297713"/>
    <lineage>
        <taxon>Eukaryota</taxon>
        <taxon>Fungi</taxon>
        <taxon>Dikarya</taxon>
        <taxon>Basidiomycota</taxon>
        <taxon>Agaricomycotina</taxon>
        <taxon>Agaricomycetes</taxon>
        <taxon>Agaricomycetidae</taxon>
        <taxon>Agaricales</taxon>
        <taxon>Marasmiineae</taxon>
        <taxon>Marasmiaceae</taxon>
        <taxon>Paramarasmius</taxon>
    </lineage>
</organism>
<reference evidence="5 6" key="1">
    <citation type="submission" date="2024-01" db="EMBL/GenBank/DDBJ databases">
        <title>A draft genome for a cacao thread blight-causing isolate of Paramarasmius palmivorus.</title>
        <authorList>
            <person name="Baruah I.K."/>
            <person name="Bukari Y."/>
            <person name="Amoako-Attah I."/>
            <person name="Meinhardt L.W."/>
            <person name="Bailey B.A."/>
            <person name="Cohen S.P."/>
        </authorList>
    </citation>
    <scope>NUCLEOTIDE SEQUENCE [LARGE SCALE GENOMIC DNA]</scope>
    <source>
        <strain evidence="5 6">GH-12</strain>
    </source>
</reference>
<dbReference type="PANTHER" id="PTHR15052:SF2">
    <property type="entry name" value="GENERAL TRANSCRIPTION FACTOR 3C POLYPEPTIDE 2"/>
    <property type="match status" value="1"/>
</dbReference>
<dbReference type="AlphaFoldDB" id="A0AAW0DLC6"/>
<dbReference type="GO" id="GO:0006383">
    <property type="term" value="P:transcription by RNA polymerase III"/>
    <property type="evidence" value="ECO:0007669"/>
    <property type="project" value="TreeGrafter"/>
</dbReference>
<evidence type="ECO:0000313" key="6">
    <source>
        <dbReference type="Proteomes" id="UP001383192"/>
    </source>
</evidence>
<feature type="compositionally biased region" description="Basic residues" evidence="4">
    <location>
        <begin position="1"/>
        <end position="11"/>
    </location>
</feature>
<dbReference type="GO" id="GO:0005634">
    <property type="term" value="C:nucleus"/>
    <property type="evidence" value="ECO:0007669"/>
    <property type="project" value="UniProtKB-SubCell"/>
</dbReference>
<evidence type="ECO:0000313" key="5">
    <source>
        <dbReference type="EMBL" id="KAK7051012.1"/>
    </source>
</evidence>
<sequence length="860" mass="94292">MSRQLRPRRSRPSYTPTLFDDNEDHNDVIEGSQRDDENSDKNGVVDGGLDDQSSGSDFDPEKEREKRKKRGKFTKGDDEGSNPDSDELFEEDEELEERPKKKGKGKATIPKKPQKKSAVVTISAGNTLTPSANASQPVSQQQTPSNAHQSLTATPSIARRNFGKLYSLPTPSVSHRHRAVPLFTLPNSRTSRLTEPPKLFEEGATTGTNSFTSSAKVIDKISKAWGYNVGSGPLWELVEDRGWFKESGTAQEEKQKRPRVHENVGVKSGWRILTLEQATHYLPTDVTATESGQLKPPSPVACSFGPYGKQTKVEVPMFGGFAMAQYIPESKAHIFNAGAQVWAMDWCPLYAEDRQVDPTQYLAVAPFPSASHFPEVGRPKRTASPGCIQIWSLSPTKARRSPKGKGKASEGATGPEGGEDTGKMTCEMVLCFDLGPIHAMQWVPLPTNSPFSNRAKTTPQPTKLGLLSATFEDGSFAIYAVPDPVELRSRASNETEGPLFVHLPAPILRVDTEEDSCFWSLDWANSELIAIGTTSGTILVYNLKSALQNATDPDLPTLTRATHPHLFLPTHCITAHQSAIRALAWVRAPSDSHIVQDRAQRTDFEDDDGTEDGFREDPTVIATGGYDGMECMTDIREGKGVVMNRTRDVINALTYSTYVGGPITIDHENIVKAYSASPKMLGRGHLLLEPQGPVWSLSASDYHPQLAVGSADGSCLTTNMLRSARRSNSVPFFVHKVYQMDYSRNLKEYRMLDRFLPQETQEKPTAGLEKAKAKKKPNGPNGNGQAHTGAWPREVGIHVVRWNSSNGPANAGLLASGTASGLCRVDWIWGRWMKGRIPYHGIPSIRGEEEGSSTDSVDSG</sequence>
<protein>
    <recommendedName>
        <fullName evidence="7">Transcription factor TFIIIC complex subunit Tfc6</fullName>
    </recommendedName>
</protein>
<dbReference type="InterPro" id="IPR036322">
    <property type="entry name" value="WD40_repeat_dom_sf"/>
</dbReference>
<dbReference type="Proteomes" id="UP001383192">
    <property type="component" value="Unassembled WGS sequence"/>
</dbReference>
<dbReference type="SMART" id="SM00320">
    <property type="entry name" value="WD40"/>
    <property type="match status" value="3"/>
</dbReference>
<comment type="subcellular location">
    <subcellularLocation>
        <location evidence="1">Nucleus</location>
    </subcellularLocation>
</comment>
<feature type="compositionally biased region" description="Acidic residues" evidence="4">
    <location>
        <begin position="79"/>
        <end position="96"/>
    </location>
</feature>
<evidence type="ECO:0000256" key="1">
    <source>
        <dbReference type="ARBA" id="ARBA00004123"/>
    </source>
</evidence>
<proteinExistence type="predicted"/>
<feature type="compositionally biased region" description="Basic residues" evidence="4">
    <location>
        <begin position="397"/>
        <end position="406"/>
    </location>
</feature>
<accession>A0AAW0DLC6</accession>
<evidence type="ECO:0000256" key="2">
    <source>
        <dbReference type="ARBA" id="ARBA00023163"/>
    </source>
</evidence>
<feature type="compositionally biased region" description="Basic and acidic residues" evidence="4">
    <location>
        <begin position="25"/>
        <end position="40"/>
    </location>
</feature>
<dbReference type="PANTHER" id="PTHR15052">
    <property type="entry name" value="RNA POLYMERASE III TRANSCRIPTION INITIATION FACTOR COMPLEX SUBUNIT"/>
    <property type="match status" value="1"/>
</dbReference>
<dbReference type="GO" id="GO:0000127">
    <property type="term" value="C:transcription factor TFIIIC complex"/>
    <property type="evidence" value="ECO:0007669"/>
    <property type="project" value="TreeGrafter"/>
</dbReference>
<feature type="region of interest" description="Disordered" evidence="4">
    <location>
        <begin position="758"/>
        <end position="790"/>
    </location>
</feature>
<gene>
    <name evidence="5" type="ORF">VNI00_005124</name>
</gene>